<organism evidence="2 3">
    <name type="scientific">Fictibacillus phosphorivorans</name>
    <dbReference type="NCBI Taxonomy" id="1221500"/>
    <lineage>
        <taxon>Bacteria</taxon>
        <taxon>Bacillati</taxon>
        <taxon>Bacillota</taxon>
        <taxon>Bacilli</taxon>
        <taxon>Bacillales</taxon>
        <taxon>Fictibacillaceae</taxon>
        <taxon>Fictibacillus</taxon>
    </lineage>
</organism>
<protein>
    <recommendedName>
        <fullName evidence="4">YqfQ-like protein</fullName>
    </recommendedName>
</protein>
<feature type="region of interest" description="Disordered" evidence="1">
    <location>
        <begin position="101"/>
        <end position="208"/>
    </location>
</feature>
<dbReference type="Pfam" id="PF14181">
    <property type="entry name" value="YqfQ"/>
    <property type="match status" value="1"/>
</dbReference>
<sequence length="208" mass="22745">MQPFYRYPNQPQHPMQPFQVNPYLQNMNGMNGMPRQMGSVDRFLGTIGSGGSITGGTSVFTMLNNVQKVLKVAETMGPMIKQYGPAMRNLPSIMTALKDFQSGSSSKAEKDPEADTSEKPENTDQATETIEKSEPKKTVVKKNEKKEKKKTETEEKVVVAGPKSTKTSIQAEAPPMIKKTPAATKAVPSAPKTNVPKGYHLSGPKLYV</sequence>
<dbReference type="AlphaFoldDB" id="A0A160ING7"/>
<accession>A0A160ING7</accession>
<evidence type="ECO:0000313" key="3">
    <source>
        <dbReference type="Proteomes" id="UP000076623"/>
    </source>
</evidence>
<dbReference type="RefSeq" id="WP_066396239.1">
    <property type="nucleotide sequence ID" value="NZ_CP015378.1"/>
</dbReference>
<gene>
    <name evidence="2" type="ORF">ABE65_014290</name>
</gene>
<evidence type="ECO:0000313" key="2">
    <source>
        <dbReference type="EMBL" id="ANC77898.1"/>
    </source>
</evidence>
<dbReference type="Proteomes" id="UP000076623">
    <property type="component" value="Chromosome"/>
</dbReference>
<dbReference type="InterPro" id="IPR025571">
    <property type="entry name" value="YqfQ"/>
</dbReference>
<dbReference type="STRING" id="1221500.ABE65_014290"/>
<dbReference type="KEGG" id="fpn:ABE65_014290"/>
<feature type="compositionally biased region" description="Basic and acidic residues" evidence="1">
    <location>
        <begin position="129"/>
        <end position="157"/>
    </location>
</feature>
<keyword evidence="3" id="KW-1185">Reference proteome</keyword>
<feature type="compositionally biased region" description="Basic and acidic residues" evidence="1">
    <location>
        <begin position="107"/>
        <end position="122"/>
    </location>
</feature>
<reference evidence="2 3" key="1">
    <citation type="submission" date="2016-04" db="EMBL/GenBank/DDBJ databases">
        <title>Complete genome sequence of Fictibacillus phosphorivorans G25-29, a strain toxic to nematodes.</title>
        <authorList>
            <person name="Zheng Z."/>
        </authorList>
    </citation>
    <scope>NUCLEOTIDE SEQUENCE [LARGE SCALE GENOMIC DNA]</scope>
    <source>
        <strain evidence="2 3">G25-29</strain>
    </source>
</reference>
<evidence type="ECO:0000256" key="1">
    <source>
        <dbReference type="SAM" id="MobiDB-lite"/>
    </source>
</evidence>
<evidence type="ECO:0008006" key="4">
    <source>
        <dbReference type="Google" id="ProtNLM"/>
    </source>
</evidence>
<dbReference type="EMBL" id="CP015378">
    <property type="protein sequence ID" value="ANC77898.1"/>
    <property type="molecule type" value="Genomic_DNA"/>
</dbReference>
<proteinExistence type="predicted"/>
<name>A0A160ING7_9BACL</name>